<proteinExistence type="inferred from homology"/>
<keyword evidence="13" id="KW-1185">Reference proteome</keyword>
<organism evidence="12 13">
    <name type="scientific">Rhodanobacter ginsengisoli</name>
    <dbReference type="NCBI Taxonomy" id="418646"/>
    <lineage>
        <taxon>Bacteria</taxon>
        <taxon>Pseudomonadati</taxon>
        <taxon>Pseudomonadota</taxon>
        <taxon>Gammaproteobacteria</taxon>
        <taxon>Lysobacterales</taxon>
        <taxon>Rhodanobacteraceae</taxon>
        <taxon>Rhodanobacter</taxon>
    </lineage>
</organism>
<dbReference type="InterPro" id="IPR001509">
    <property type="entry name" value="Epimerase_deHydtase"/>
</dbReference>
<gene>
    <name evidence="12" type="primary">galE</name>
    <name evidence="12" type="ORF">ACFPPA_14815</name>
</gene>
<evidence type="ECO:0000256" key="2">
    <source>
        <dbReference type="ARBA" id="ARBA00001911"/>
    </source>
</evidence>
<sequence>MKVLVCGGAGYIGSHVVRYLNTNGHEVVVFDNLSTGHREAVGMAQFVKGDILDSAALNELFANCRFDAVMHFCALSQVGESVVEPYRYYHNNVVGTLNLLQAMRAAGVRKLVFSSTAAVFGNPEHDFIDENHSTRPISPYGASKLMIERMLADAAGAYGLRSVALRYFNAAGADPSGEIGELHEPETHLIPNVLLAALGKDVELKVFGNDYPTRDGTCVRDYIHVNDLASAHLKAMHFMNEREGFHVFNLGNGRGFTVLEVINAARYVTGENINFKYAQRRTGDPAVLVASGDKARMLMEWTPQVTDITDIIETAWRWHRRIKH</sequence>
<evidence type="ECO:0000256" key="9">
    <source>
        <dbReference type="ARBA" id="ARBA00023277"/>
    </source>
</evidence>
<comment type="similarity">
    <text evidence="4 10">Belongs to the NAD(P)-dependent epimerase/dehydratase family.</text>
</comment>
<evidence type="ECO:0000259" key="11">
    <source>
        <dbReference type="Pfam" id="PF01370"/>
    </source>
</evidence>
<evidence type="ECO:0000256" key="1">
    <source>
        <dbReference type="ARBA" id="ARBA00000083"/>
    </source>
</evidence>
<evidence type="ECO:0000256" key="10">
    <source>
        <dbReference type="RuleBase" id="RU366046"/>
    </source>
</evidence>
<evidence type="ECO:0000256" key="8">
    <source>
        <dbReference type="ARBA" id="ARBA00023235"/>
    </source>
</evidence>
<dbReference type="GO" id="GO:0003978">
    <property type="term" value="F:UDP-glucose 4-epimerase activity"/>
    <property type="evidence" value="ECO:0007669"/>
    <property type="project" value="UniProtKB-EC"/>
</dbReference>
<evidence type="ECO:0000313" key="13">
    <source>
        <dbReference type="Proteomes" id="UP001596114"/>
    </source>
</evidence>
<comment type="caution">
    <text evidence="12">The sequence shown here is derived from an EMBL/GenBank/DDBJ whole genome shotgun (WGS) entry which is preliminary data.</text>
</comment>
<dbReference type="EC" id="5.1.3.2" evidence="5 10"/>
<dbReference type="NCBIfam" id="TIGR01179">
    <property type="entry name" value="galE"/>
    <property type="match status" value="1"/>
</dbReference>
<evidence type="ECO:0000256" key="4">
    <source>
        <dbReference type="ARBA" id="ARBA00007637"/>
    </source>
</evidence>
<evidence type="ECO:0000256" key="5">
    <source>
        <dbReference type="ARBA" id="ARBA00013189"/>
    </source>
</evidence>
<dbReference type="Gene3D" id="3.90.25.10">
    <property type="entry name" value="UDP-galactose 4-epimerase, domain 1"/>
    <property type="match status" value="1"/>
</dbReference>
<dbReference type="SUPFAM" id="SSF51735">
    <property type="entry name" value="NAD(P)-binding Rossmann-fold domains"/>
    <property type="match status" value="1"/>
</dbReference>
<feature type="domain" description="NAD-dependent epimerase/dehydratase" evidence="11">
    <location>
        <begin position="3"/>
        <end position="251"/>
    </location>
</feature>
<evidence type="ECO:0000256" key="6">
    <source>
        <dbReference type="ARBA" id="ARBA00018569"/>
    </source>
</evidence>
<dbReference type="PANTHER" id="PTHR43725">
    <property type="entry name" value="UDP-GLUCOSE 4-EPIMERASE"/>
    <property type="match status" value="1"/>
</dbReference>
<dbReference type="RefSeq" id="WP_377321252.1">
    <property type="nucleotide sequence ID" value="NZ_JBHSNF010000003.1"/>
</dbReference>
<dbReference type="Pfam" id="PF01370">
    <property type="entry name" value="Epimerase"/>
    <property type="match status" value="1"/>
</dbReference>
<keyword evidence="9 10" id="KW-0119">Carbohydrate metabolism</keyword>
<dbReference type="PANTHER" id="PTHR43725:SF53">
    <property type="entry name" value="UDP-ARABINOSE 4-EPIMERASE 1"/>
    <property type="match status" value="1"/>
</dbReference>
<comment type="cofactor">
    <cofactor evidence="2 10">
        <name>NAD(+)</name>
        <dbReference type="ChEBI" id="CHEBI:57540"/>
    </cofactor>
</comment>
<evidence type="ECO:0000313" key="12">
    <source>
        <dbReference type="EMBL" id="MFC5527009.1"/>
    </source>
</evidence>
<comment type="subunit">
    <text evidence="10">Homodimer.</text>
</comment>
<keyword evidence="8 10" id="KW-0413">Isomerase</keyword>
<evidence type="ECO:0000256" key="3">
    <source>
        <dbReference type="ARBA" id="ARBA00004947"/>
    </source>
</evidence>
<accession>A0ABW0QPV5</accession>
<evidence type="ECO:0000256" key="7">
    <source>
        <dbReference type="ARBA" id="ARBA00023027"/>
    </source>
</evidence>
<dbReference type="CDD" id="cd05247">
    <property type="entry name" value="UDP_G4E_1_SDR_e"/>
    <property type="match status" value="1"/>
</dbReference>
<dbReference type="InterPro" id="IPR005886">
    <property type="entry name" value="UDP_G4E"/>
</dbReference>
<dbReference type="Proteomes" id="UP001596114">
    <property type="component" value="Unassembled WGS sequence"/>
</dbReference>
<keyword evidence="7 10" id="KW-0520">NAD</keyword>
<name>A0ABW0QPV5_9GAMM</name>
<protein>
    <recommendedName>
        <fullName evidence="6 10">UDP-glucose 4-epimerase</fullName>
        <ecNumber evidence="5 10">5.1.3.2</ecNumber>
    </recommendedName>
</protein>
<reference evidence="13" key="1">
    <citation type="journal article" date="2019" name="Int. J. Syst. Evol. Microbiol.">
        <title>The Global Catalogue of Microorganisms (GCM) 10K type strain sequencing project: providing services to taxonomists for standard genome sequencing and annotation.</title>
        <authorList>
            <consortium name="The Broad Institute Genomics Platform"/>
            <consortium name="The Broad Institute Genome Sequencing Center for Infectious Disease"/>
            <person name="Wu L."/>
            <person name="Ma J."/>
        </authorList>
    </citation>
    <scope>NUCLEOTIDE SEQUENCE [LARGE SCALE GENOMIC DNA]</scope>
    <source>
        <strain evidence="13">CGMCC 1.16619</strain>
    </source>
</reference>
<comment type="pathway">
    <text evidence="3 10">Carbohydrate metabolism; galactose metabolism.</text>
</comment>
<comment type="catalytic activity">
    <reaction evidence="1 10">
        <text>UDP-alpha-D-glucose = UDP-alpha-D-galactose</text>
        <dbReference type="Rhea" id="RHEA:22168"/>
        <dbReference type="ChEBI" id="CHEBI:58885"/>
        <dbReference type="ChEBI" id="CHEBI:66914"/>
        <dbReference type="EC" id="5.1.3.2"/>
    </reaction>
</comment>
<dbReference type="EMBL" id="JBHSNF010000003">
    <property type="protein sequence ID" value="MFC5527009.1"/>
    <property type="molecule type" value="Genomic_DNA"/>
</dbReference>
<dbReference type="Gene3D" id="3.40.50.720">
    <property type="entry name" value="NAD(P)-binding Rossmann-like Domain"/>
    <property type="match status" value="1"/>
</dbReference>
<dbReference type="InterPro" id="IPR036291">
    <property type="entry name" value="NAD(P)-bd_dom_sf"/>
</dbReference>